<reference evidence="4" key="1">
    <citation type="journal article" date="2024" name="IScience">
        <title>Strigolactones Initiate the Formation of Haustorium-like Structures in Castilleja.</title>
        <authorList>
            <person name="Buerger M."/>
            <person name="Peterson D."/>
            <person name="Chory J."/>
        </authorList>
    </citation>
    <scope>NUCLEOTIDE SEQUENCE [LARGE SCALE GENOMIC DNA]</scope>
</reference>
<comment type="caution">
    <text evidence="3">The sequence shown here is derived from an EMBL/GenBank/DDBJ whole genome shotgun (WGS) entry which is preliminary data.</text>
</comment>
<dbReference type="PANTHER" id="PTHR35833">
    <property type="entry name" value="GALACTOSE-BINDING DOMAIN-LIKE, ARMADILLO-TYPE FOLD PROTEIN-RELATED"/>
    <property type="match status" value="1"/>
</dbReference>
<keyword evidence="2" id="KW-1133">Transmembrane helix</keyword>
<keyword evidence="2" id="KW-0472">Membrane</keyword>
<proteinExistence type="predicted"/>
<name>A0ABD3BEC4_9LAMI</name>
<feature type="transmembrane region" description="Helical" evidence="2">
    <location>
        <begin position="168"/>
        <end position="190"/>
    </location>
</feature>
<dbReference type="PROSITE" id="PS00444">
    <property type="entry name" value="POLYPRENYL_SYNTHASE_2"/>
    <property type="match status" value="1"/>
</dbReference>
<accession>A0ABD3BEC4</accession>
<evidence type="ECO:0000313" key="4">
    <source>
        <dbReference type="Proteomes" id="UP001632038"/>
    </source>
</evidence>
<dbReference type="InterPro" id="IPR033749">
    <property type="entry name" value="Polyprenyl_synt_CS"/>
</dbReference>
<dbReference type="EMBL" id="JAVIJP010000100">
    <property type="protein sequence ID" value="KAL3615529.1"/>
    <property type="molecule type" value="Genomic_DNA"/>
</dbReference>
<keyword evidence="4" id="KW-1185">Reference proteome</keyword>
<organism evidence="3 4">
    <name type="scientific">Castilleja foliolosa</name>
    <dbReference type="NCBI Taxonomy" id="1961234"/>
    <lineage>
        <taxon>Eukaryota</taxon>
        <taxon>Viridiplantae</taxon>
        <taxon>Streptophyta</taxon>
        <taxon>Embryophyta</taxon>
        <taxon>Tracheophyta</taxon>
        <taxon>Spermatophyta</taxon>
        <taxon>Magnoliopsida</taxon>
        <taxon>eudicotyledons</taxon>
        <taxon>Gunneridae</taxon>
        <taxon>Pentapetalae</taxon>
        <taxon>asterids</taxon>
        <taxon>lamiids</taxon>
        <taxon>Lamiales</taxon>
        <taxon>Orobanchaceae</taxon>
        <taxon>Pedicularideae</taxon>
        <taxon>Castillejinae</taxon>
        <taxon>Castilleja</taxon>
    </lineage>
</organism>
<comment type="cofactor">
    <cofactor evidence="1">
        <name>Mg(2+)</name>
        <dbReference type="ChEBI" id="CHEBI:18420"/>
    </cofactor>
</comment>
<evidence type="ECO:0000256" key="2">
    <source>
        <dbReference type="SAM" id="Phobius"/>
    </source>
</evidence>
<evidence type="ECO:0000313" key="3">
    <source>
        <dbReference type="EMBL" id="KAL3615529.1"/>
    </source>
</evidence>
<dbReference type="PANTHER" id="PTHR35833:SF1">
    <property type="entry name" value="GALACTOSE-BINDING DOMAIN-CONTAINING PROTEIN"/>
    <property type="match status" value="1"/>
</dbReference>
<dbReference type="AlphaFoldDB" id="A0ABD3BEC4"/>
<keyword evidence="2" id="KW-0812">Transmembrane</keyword>
<sequence>METAQLAFDISDYEASKTSLMVCSNIEPASQNTSSAFPSILGHLVFRPDKIFILLRKASNDSNVGNVCKMASRILVKLRGPITIQEVSFLATSFVADESSKNLSCDPIVLRDYSNLFGEEFQIPDDVWDPAYLNVLDSAAVEEGIMRSLCLSFPPLHCSKLAENTSDFWLALPLIQALLPGFIAITFAIWNSCLLN</sequence>
<gene>
    <name evidence="3" type="ORF">CASFOL_041190</name>
</gene>
<evidence type="ECO:0000256" key="1">
    <source>
        <dbReference type="ARBA" id="ARBA00001946"/>
    </source>
</evidence>
<protein>
    <submittedName>
        <fullName evidence="3">Uncharacterized protein</fullName>
    </submittedName>
</protein>
<dbReference type="Proteomes" id="UP001632038">
    <property type="component" value="Unassembled WGS sequence"/>
</dbReference>